<sequence length="684" mass="76851">MKLMYPEYLWGLLALSIPIIIHLFNFRKFQKVYFSNIDLLKEVKLETKSKSRLKHLIILALRLLAISALVLAFAQPYIPVNQEQKHGENVVSIYIDNSHSMDSKGVNGFRLELAKEQSENIVNNYGPTDLFQIITNDFEGRHQRLYNKQEAIQLINEIEPSFQSRTFSEIYARQTDLLKHESANKFAYWLSDFQEYACDFNSIQPDSSLALYGIPYENKSSQNLYIDSIWFETPVRKSGVEDHVNALVHNEGDKELEFKVNLEVNGSNQAFVNYTIAPGQKLTCEIPFTVHTNGVQHARLSLNDYPDADLTFDDDYFFSYYIQPAVKILHLHTKGLMNDSAGFFGALYGNDPDFLFKNEQLSTFDFSTLGSYDLVILNGITSFSNGLINELKSYNSAGGSICIYPSANADIGSYNELLQPIASITLSPQITAQNKVSNLAKEHPIFDGIFELVPDNIDLPTVNLSYPLGLPSSSYAIPLYTLQDGNPFFVFHSSLKGSVSICSTPLDEQFGNWPKHALFVPTMLRIAEFSKFRPHYDYTIGKDITVDAPNTIAVSDEVSIEGVESDFSFLPEIKITNQSANFIVHNQIKSAGSYNVNVNGNTADGIAFNYSRDESQLQFLSGDQLLEAMANSDLNSTFSIIEGADSSDGIALESVVNGQKYWWHLLLAALIFLALEIAVYRLLK</sequence>
<dbReference type="RefSeq" id="WP_258541216.1">
    <property type="nucleotide sequence ID" value="NZ_OU015584.1"/>
</dbReference>
<protein>
    <recommendedName>
        <fullName evidence="2">Aerotolerance regulator N-terminal domain-containing protein</fullName>
    </recommendedName>
</protein>
<evidence type="ECO:0000313" key="3">
    <source>
        <dbReference type="EMBL" id="CAG5079640.1"/>
    </source>
</evidence>
<dbReference type="InterPro" id="IPR029062">
    <property type="entry name" value="Class_I_gatase-like"/>
</dbReference>
<proteinExistence type="predicted"/>
<name>A0A916JL51_9FLAO</name>
<dbReference type="AlphaFoldDB" id="A0A916JL51"/>
<keyword evidence="1" id="KW-0812">Transmembrane</keyword>
<gene>
    <name evidence="3" type="ORF">CRYO30217_00996</name>
</gene>
<dbReference type="EMBL" id="OU015584">
    <property type="protein sequence ID" value="CAG5079640.1"/>
    <property type="molecule type" value="Genomic_DNA"/>
</dbReference>
<evidence type="ECO:0000256" key="1">
    <source>
        <dbReference type="SAM" id="Phobius"/>
    </source>
</evidence>
<dbReference type="SUPFAM" id="SSF52317">
    <property type="entry name" value="Class I glutamine amidotransferase-like"/>
    <property type="match status" value="1"/>
</dbReference>
<accession>A0A916JL51</accession>
<dbReference type="InterPro" id="IPR011933">
    <property type="entry name" value="Double_TM_dom"/>
</dbReference>
<dbReference type="KEGG" id="ptan:CRYO30217_00996"/>
<keyword evidence="1" id="KW-0472">Membrane</keyword>
<feature type="transmembrane region" description="Helical" evidence="1">
    <location>
        <begin position="56"/>
        <end position="78"/>
    </location>
</feature>
<dbReference type="PANTHER" id="PTHR37464">
    <property type="entry name" value="BLL2463 PROTEIN"/>
    <property type="match status" value="1"/>
</dbReference>
<dbReference type="NCBIfam" id="TIGR02226">
    <property type="entry name" value="two_anch"/>
    <property type="match status" value="1"/>
</dbReference>
<dbReference type="InterPro" id="IPR024163">
    <property type="entry name" value="Aerotolerance_reg_N"/>
</dbReference>
<feature type="domain" description="Aerotolerance regulator N-terminal" evidence="2">
    <location>
        <begin position="1"/>
        <end position="76"/>
    </location>
</feature>
<organism evidence="3 4">
    <name type="scientific">Parvicella tangerina</name>
    <dbReference type="NCBI Taxonomy" id="2829795"/>
    <lineage>
        <taxon>Bacteria</taxon>
        <taxon>Pseudomonadati</taxon>
        <taxon>Bacteroidota</taxon>
        <taxon>Flavobacteriia</taxon>
        <taxon>Flavobacteriales</taxon>
        <taxon>Parvicellaceae</taxon>
        <taxon>Parvicella</taxon>
    </lineage>
</organism>
<keyword evidence="1" id="KW-1133">Transmembrane helix</keyword>
<dbReference type="PANTHER" id="PTHR37464:SF1">
    <property type="entry name" value="BLL2463 PROTEIN"/>
    <property type="match status" value="1"/>
</dbReference>
<dbReference type="Proteomes" id="UP000683507">
    <property type="component" value="Chromosome"/>
</dbReference>
<feature type="transmembrane region" description="Helical" evidence="1">
    <location>
        <begin position="661"/>
        <end position="683"/>
    </location>
</feature>
<evidence type="ECO:0000313" key="4">
    <source>
        <dbReference type="Proteomes" id="UP000683507"/>
    </source>
</evidence>
<feature type="transmembrane region" description="Helical" evidence="1">
    <location>
        <begin position="6"/>
        <end position="26"/>
    </location>
</feature>
<keyword evidence="4" id="KW-1185">Reference proteome</keyword>
<evidence type="ECO:0000259" key="2">
    <source>
        <dbReference type="Pfam" id="PF07584"/>
    </source>
</evidence>
<reference evidence="3" key="1">
    <citation type="submission" date="2021-04" db="EMBL/GenBank/DDBJ databases">
        <authorList>
            <person name="Rodrigo-Torres L."/>
            <person name="Arahal R. D."/>
            <person name="Lucena T."/>
        </authorList>
    </citation>
    <scope>NUCLEOTIDE SEQUENCE</scope>
    <source>
        <strain evidence="3">AS29M-1</strain>
    </source>
</reference>
<dbReference type="Pfam" id="PF07584">
    <property type="entry name" value="BatA"/>
    <property type="match status" value="1"/>
</dbReference>